<accession>A0A453TEJ0</accession>
<protein>
    <recommendedName>
        <fullName evidence="2">Increased DNA methylation 1 C-terminal domain-containing protein</fullName>
    </recommendedName>
</protein>
<dbReference type="SUPFAM" id="SSF55729">
    <property type="entry name" value="Acyl-CoA N-acyltransferases (Nat)"/>
    <property type="match status" value="1"/>
</dbReference>
<organism evidence="3 4">
    <name type="scientific">Aegilops tauschii subsp. strangulata</name>
    <name type="common">Goatgrass</name>
    <dbReference type="NCBI Taxonomy" id="200361"/>
    <lineage>
        <taxon>Eukaryota</taxon>
        <taxon>Viridiplantae</taxon>
        <taxon>Streptophyta</taxon>
        <taxon>Embryophyta</taxon>
        <taxon>Tracheophyta</taxon>
        <taxon>Spermatophyta</taxon>
        <taxon>Magnoliopsida</taxon>
        <taxon>Liliopsida</taxon>
        <taxon>Poales</taxon>
        <taxon>Poaceae</taxon>
        <taxon>BOP clade</taxon>
        <taxon>Pooideae</taxon>
        <taxon>Triticodae</taxon>
        <taxon>Triticeae</taxon>
        <taxon>Triticinae</taxon>
        <taxon>Aegilops</taxon>
    </lineage>
</organism>
<dbReference type="PANTHER" id="PTHR47025">
    <property type="entry name" value="AUTOIMMUNE REGULATOR"/>
    <property type="match status" value="1"/>
</dbReference>
<name>A0A453TEJ0_AEGTS</name>
<dbReference type="GO" id="GO:0045944">
    <property type="term" value="P:positive regulation of transcription by RNA polymerase II"/>
    <property type="evidence" value="ECO:0007669"/>
    <property type="project" value="TreeGrafter"/>
</dbReference>
<sequence length="185" mass="20358">QESFDPIIQAGTGRDLIPAMVYGRSVRDQDYTGMYCAVLTVGKTVVSAGLFRVMGNVAAELPLVATSRDNQGLGYFQALFACIERLLSSLKVKHFVLPAAEEAVSIWTQRFGFGTITQDKLLEHLKGGRPTVFHGTSTLHKPVPVAEAEARVPEEEEEARVPEEEEEEEPMPEEEEEEPVPVGSE</sequence>
<feature type="domain" description="Increased DNA methylation 1 C-terminal" evidence="2">
    <location>
        <begin position="4"/>
        <end position="142"/>
    </location>
</feature>
<reference evidence="3" key="3">
    <citation type="journal article" date="2017" name="Nature">
        <title>Genome sequence of the progenitor of the wheat D genome Aegilops tauschii.</title>
        <authorList>
            <person name="Luo M.C."/>
            <person name="Gu Y.Q."/>
            <person name="Puiu D."/>
            <person name="Wang H."/>
            <person name="Twardziok S.O."/>
            <person name="Deal K.R."/>
            <person name="Huo N."/>
            <person name="Zhu T."/>
            <person name="Wang L."/>
            <person name="Wang Y."/>
            <person name="McGuire P.E."/>
            <person name="Liu S."/>
            <person name="Long H."/>
            <person name="Ramasamy R.K."/>
            <person name="Rodriguez J.C."/>
            <person name="Van S.L."/>
            <person name="Yuan L."/>
            <person name="Wang Z."/>
            <person name="Xia Z."/>
            <person name="Xiao L."/>
            <person name="Anderson O.D."/>
            <person name="Ouyang S."/>
            <person name="Liang Y."/>
            <person name="Zimin A.V."/>
            <person name="Pertea G."/>
            <person name="Qi P."/>
            <person name="Bennetzen J.L."/>
            <person name="Dai X."/>
            <person name="Dawson M.W."/>
            <person name="Muller H.G."/>
            <person name="Kugler K."/>
            <person name="Rivarola-Duarte L."/>
            <person name="Spannagl M."/>
            <person name="Mayer K.F.X."/>
            <person name="Lu F.H."/>
            <person name="Bevan M.W."/>
            <person name="Leroy P."/>
            <person name="Li P."/>
            <person name="You F.M."/>
            <person name="Sun Q."/>
            <person name="Liu Z."/>
            <person name="Lyons E."/>
            <person name="Wicker T."/>
            <person name="Salzberg S.L."/>
            <person name="Devos K.M."/>
            <person name="Dvorak J."/>
        </authorList>
    </citation>
    <scope>NUCLEOTIDE SEQUENCE [LARGE SCALE GENOMIC DNA]</scope>
    <source>
        <strain evidence="3">cv. AL8/78</strain>
    </source>
</reference>
<keyword evidence="4" id="KW-1185">Reference proteome</keyword>
<dbReference type="AlphaFoldDB" id="A0A453TEJ0"/>
<evidence type="ECO:0000259" key="2">
    <source>
        <dbReference type="Pfam" id="PF23209"/>
    </source>
</evidence>
<dbReference type="EnsemblPlants" id="AET7Gv21363400.11">
    <property type="protein sequence ID" value="AET7Gv21363400.11"/>
    <property type="gene ID" value="AET7Gv21363400"/>
</dbReference>
<dbReference type="GO" id="GO:0003682">
    <property type="term" value="F:chromatin binding"/>
    <property type="evidence" value="ECO:0007669"/>
    <property type="project" value="TreeGrafter"/>
</dbReference>
<reference evidence="3" key="4">
    <citation type="submission" date="2019-03" db="UniProtKB">
        <authorList>
            <consortium name="EnsemblPlants"/>
        </authorList>
    </citation>
    <scope>IDENTIFICATION</scope>
</reference>
<reference evidence="4" key="1">
    <citation type="journal article" date="2014" name="Science">
        <title>Ancient hybridizations among the ancestral genomes of bread wheat.</title>
        <authorList>
            <consortium name="International Wheat Genome Sequencing Consortium,"/>
            <person name="Marcussen T."/>
            <person name="Sandve S.R."/>
            <person name="Heier L."/>
            <person name="Spannagl M."/>
            <person name="Pfeifer M."/>
            <person name="Jakobsen K.S."/>
            <person name="Wulff B.B."/>
            <person name="Steuernagel B."/>
            <person name="Mayer K.F."/>
            <person name="Olsen O.A."/>
        </authorList>
    </citation>
    <scope>NUCLEOTIDE SEQUENCE [LARGE SCALE GENOMIC DNA]</scope>
    <source>
        <strain evidence="4">cv. AL8/78</strain>
    </source>
</reference>
<dbReference type="GO" id="GO:0005634">
    <property type="term" value="C:nucleus"/>
    <property type="evidence" value="ECO:0007669"/>
    <property type="project" value="TreeGrafter"/>
</dbReference>
<evidence type="ECO:0000313" key="4">
    <source>
        <dbReference type="Proteomes" id="UP000015105"/>
    </source>
</evidence>
<feature type="compositionally biased region" description="Acidic residues" evidence="1">
    <location>
        <begin position="154"/>
        <end position="179"/>
    </location>
</feature>
<reference evidence="3" key="5">
    <citation type="journal article" date="2021" name="G3 (Bethesda)">
        <title>Aegilops tauschii genome assembly Aet v5.0 features greater sequence contiguity and improved annotation.</title>
        <authorList>
            <person name="Wang L."/>
            <person name="Zhu T."/>
            <person name="Rodriguez J.C."/>
            <person name="Deal K.R."/>
            <person name="Dubcovsky J."/>
            <person name="McGuire P.E."/>
            <person name="Lux T."/>
            <person name="Spannagl M."/>
            <person name="Mayer K.F.X."/>
            <person name="Baldrich P."/>
            <person name="Meyers B.C."/>
            <person name="Huo N."/>
            <person name="Gu Y.Q."/>
            <person name="Zhou H."/>
            <person name="Devos K.M."/>
            <person name="Bennetzen J.L."/>
            <person name="Unver T."/>
            <person name="Budak H."/>
            <person name="Gulick P.J."/>
            <person name="Galiba G."/>
            <person name="Kalapos B."/>
            <person name="Nelson D.R."/>
            <person name="Li P."/>
            <person name="You F.M."/>
            <person name="Luo M.C."/>
            <person name="Dvorak J."/>
        </authorList>
    </citation>
    <scope>NUCLEOTIDE SEQUENCE [LARGE SCALE GENOMIC DNA]</scope>
    <source>
        <strain evidence="3">cv. AL8/78</strain>
    </source>
</reference>
<evidence type="ECO:0000256" key="1">
    <source>
        <dbReference type="SAM" id="MobiDB-lite"/>
    </source>
</evidence>
<dbReference type="GO" id="GO:0042393">
    <property type="term" value="F:histone binding"/>
    <property type="evidence" value="ECO:0007669"/>
    <property type="project" value="TreeGrafter"/>
</dbReference>
<dbReference type="InterPro" id="IPR056511">
    <property type="entry name" value="IDM1_C"/>
</dbReference>
<feature type="region of interest" description="Disordered" evidence="1">
    <location>
        <begin position="133"/>
        <end position="185"/>
    </location>
</feature>
<dbReference type="PANTHER" id="PTHR47025:SF2">
    <property type="entry name" value="AUTOIMMUNE REGULATOR"/>
    <property type="match status" value="1"/>
</dbReference>
<dbReference type="Proteomes" id="UP000015105">
    <property type="component" value="Chromosome 7D"/>
</dbReference>
<dbReference type="Gramene" id="AET7Gv21363400.11">
    <property type="protein sequence ID" value="AET7Gv21363400.11"/>
    <property type="gene ID" value="AET7Gv21363400"/>
</dbReference>
<reference evidence="4" key="2">
    <citation type="journal article" date="2017" name="Nat. Plants">
        <title>The Aegilops tauschii genome reveals multiple impacts of transposons.</title>
        <authorList>
            <person name="Zhao G."/>
            <person name="Zou C."/>
            <person name="Li K."/>
            <person name="Wang K."/>
            <person name="Li T."/>
            <person name="Gao L."/>
            <person name="Zhang X."/>
            <person name="Wang H."/>
            <person name="Yang Z."/>
            <person name="Liu X."/>
            <person name="Jiang W."/>
            <person name="Mao L."/>
            <person name="Kong X."/>
            <person name="Jiao Y."/>
            <person name="Jia J."/>
        </authorList>
    </citation>
    <scope>NUCLEOTIDE SEQUENCE [LARGE SCALE GENOMIC DNA]</scope>
    <source>
        <strain evidence="4">cv. AL8/78</strain>
    </source>
</reference>
<evidence type="ECO:0000313" key="3">
    <source>
        <dbReference type="EnsemblPlants" id="AET7Gv21363400.11"/>
    </source>
</evidence>
<proteinExistence type="predicted"/>
<dbReference type="Pfam" id="PF23209">
    <property type="entry name" value="IDM1_C"/>
    <property type="match status" value="1"/>
</dbReference>
<dbReference type="GO" id="GO:0000977">
    <property type="term" value="F:RNA polymerase II transcription regulatory region sequence-specific DNA binding"/>
    <property type="evidence" value="ECO:0007669"/>
    <property type="project" value="TreeGrafter"/>
</dbReference>
<dbReference type="InterPro" id="IPR016181">
    <property type="entry name" value="Acyl_CoA_acyltransferase"/>
</dbReference>